<dbReference type="PANTHER" id="PTHR36234">
    <property type="entry name" value="LYSYL ENDOPEPTIDASE"/>
    <property type="match status" value="1"/>
</dbReference>
<dbReference type="InterPro" id="IPR013783">
    <property type="entry name" value="Ig-like_fold"/>
</dbReference>
<gene>
    <name evidence="3" type="ORF">MD535_12055</name>
</gene>
<feature type="domain" description="PKD" evidence="2">
    <location>
        <begin position="445"/>
        <end position="504"/>
    </location>
</feature>
<dbReference type="SUPFAM" id="SSF51055">
    <property type="entry name" value="Carbohydrate binding domain"/>
    <property type="match status" value="1"/>
</dbReference>
<organism evidence="3 4">
    <name type="scientific">Vibrio qingdaonensis</name>
    <dbReference type="NCBI Taxonomy" id="2829491"/>
    <lineage>
        <taxon>Bacteria</taxon>
        <taxon>Pseudomonadati</taxon>
        <taxon>Pseudomonadota</taxon>
        <taxon>Gammaproteobacteria</taxon>
        <taxon>Vibrionales</taxon>
        <taxon>Vibrionaceae</taxon>
        <taxon>Vibrio</taxon>
    </lineage>
</organism>
<dbReference type="GO" id="GO:0030246">
    <property type="term" value="F:carbohydrate binding"/>
    <property type="evidence" value="ECO:0007669"/>
    <property type="project" value="InterPro"/>
</dbReference>
<protein>
    <submittedName>
        <fullName evidence="3">PKD domain-containing protein</fullName>
    </submittedName>
</protein>
<keyword evidence="4" id="KW-1185">Reference proteome</keyword>
<dbReference type="InterPro" id="IPR000601">
    <property type="entry name" value="PKD_dom"/>
</dbReference>
<dbReference type="SUPFAM" id="SSF50494">
    <property type="entry name" value="Trypsin-like serine proteases"/>
    <property type="match status" value="1"/>
</dbReference>
<dbReference type="InterPro" id="IPR022409">
    <property type="entry name" value="PKD/Chitinase_dom"/>
</dbReference>
<dbReference type="PROSITE" id="PS50093">
    <property type="entry name" value="PKD"/>
    <property type="match status" value="1"/>
</dbReference>
<comment type="caution">
    <text evidence="3">The sequence shown here is derived from an EMBL/GenBank/DDBJ whole genome shotgun (WGS) entry which is preliminary data.</text>
</comment>
<dbReference type="Gene3D" id="2.10.10.20">
    <property type="entry name" value="Carbohydrate-binding module superfamily 5/12"/>
    <property type="match status" value="1"/>
</dbReference>
<dbReference type="Gene3D" id="2.40.10.10">
    <property type="entry name" value="Trypsin-like serine proteases"/>
    <property type="match status" value="2"/>
</dbReference>
<accession>A0A9X3HWX4</accession>
<evidence type="ECO:0000313" key="3">
    <source>
        <dbReference type="EMBL" id="MCW8346729.1"/>
    </source>
</evidence>
<dbReference type="SUPFAM" id="SSF49299">
    <property type="entry name" value="PKD domain"/>
    <property type="match status" value="1"/>
</dbReference>
<dbReference type="Pfam" id="PF02839">
    <property type="entry name" value="CBM_5_12"/>
    <property type="match status" value="1"/>
</dbReference>
<dbReference type="EMBL" id="JAKRRY010000014">
    <property type="protein sequence ID" value="MCW8346729.1"/>
    <property type="molecule type" value="Genomic_DNA"/>
</dbReference>
<evidence type="ECO:0000313" key="4">
    <source>
        <dbReference type="Proteomes" id="UP001155587"/>
    </source>
</evidence>
<evidence type="ECO:0000256" key="1">
    <source>
        <dbReference type="ARBA" id="ARBA00022801"/>
    </source>
</evidence>
<sequence>MVKQLSAMMRKALSVSSTLVVTYGLSFSALALVNDQTELPVISNTISMNTQLIASGLVEQQQLEGETNTLSFSEPGASFIKVHFSQVSLPDGAVLEISDPERDEVYQYSRTHNTPRTWDSNRGDDGIHQFYAMSIEGDAVEIRLVASNVKEQASVTVDYLQVGLPVEQVEQVINLGPAGEESICGSDNKQPAACYANSYSNEYQHSKPVARLLIGGRSLCTAWRVGPDNTMMTNNHCIESAAEAANTEVWFNYQLASCNGAKASTVKVQANQLLETGTTLDYTLFNVNNFAAIQSFGYLGLDPRIPSQSETIYIPQHPGGRLKELGVVMDTSGTRCQVDQPVIDGRGAGTDAGYLCDTEGGSSGSPVVALRSNKVIALHHLGGCYNKGAHISKIWPKIASHFPAGIPDSQVNSGGTQQAPFAKADIQCEQRQCRFDASQSLDSDGSIVTYSWKFGDGSTASSPTTSHSYAIDGQYAVTLTVIDNSGLSDAVTQTIAVQANTGGGSCSNLQVWSSSEVYLGGDRVQYAGHQYEAKWWTKGDDPETHSSQWSVWKKIDACI</sequence>
<dbReference type="GO" id="GO:0005576">
    <property type="term" value="C:extracellular region"/>
    <property type="evidence" value="ECO:0007669"/>
    <property type="project" value="InterPro"/>
</dbReference>
<dbReference type="Pfam" id="PF18911">
    <property type="entry name" value="PKD_4"/>
    <property type="match status" value="1"/>
</dbReference>
<dbReference type="Pfam" id="PF13365">
    <property type="entry name" value="Trypsin_2"/>
    <property type="match status" value="1"/>
</dbReference>
<dbReference type="GO" id="GO:0005975">
    <property type="term" value="P:carbohydrate metabolic process"/>
    <property type="evidence" value="ECO:0007669"/>
    <property type="project" value="InterPro"/>
</dbReference>
<dbReference type="InterPro" id="IPR043504">
    <property type="entry name" value="Peptidase_S1_PA_chymotrypsin"/>
</dbReference>
<dbReference type="InterPro" id="IPR036573">
    <property type="entry name" value="CBM_sf_5/12"/>
</dbReference>
<dbReference type="Proteomes" id="UP001155587">
    <property type="component" value="Unassembled WGS sequence"/>
</dbReference>
<dbReference type="RefSeq" id="WP_265675268.1">
    <property type="nucleotide sequence ID" value="NZ_JAKRRY010000014.1"/>
</dbReference>
<keyword evidence="1" id="KW-0378">Hydrolase</keyword>
<dbReference type="GO" id="GO:0004553">
    <property type="term" value="F:hydrolase activity, hydrolyzing O-glycosyl compounds"/>
    <property type="evidence" value="ECO:0007669"/>
    <property type="project" value="InterPro"/>
</dbReference>
<dbReference type="CDD" id="cd12215">
    <property type="entry name" value="ChiC_BD"/>
    <property type="match status" value="1"/>
</dbReference>
<dbReference type="CDD" id="cd00146">
    <property type="entry name" value="PKD"/>
    <property type="match status" value="1"/>
</dbReference>
<dbReference type="Gene3D" id="2.60.40.10">
    <property type="entry name" value="Immunoglobulins"/>
    <property type="match status" value="1"/>
</dbReference>
<reference evidence="3" key="1">
    <citation type="submission" date="2022-02" db="EMBL/GenBank/DDBJ databases">
        <title>Vibrio sp. nov, a new bacterium isolated from seawater.</title>
        <authorList>
            <person name="Yuan Y."/>
        </authorList>
    </citation>
    <scope>NUCLEOTIDE SEQUENCE</scope>
    <source>
        <strain evidence="3">ZSDZ65</strain>
    </source>
</reference>
<dbReference type="PANTHER" id="PTHR36234:SF5">
    <property type="entry name" value="LYSYL ENDOPEPTIDASE"/>
    <property type="match status" value="1"/>
</dbReference>
<name>A0A9X3HWX4_9VIBR</name>
<dbReference type="InterPro" id="IPR009003">
    <property type="entry name" value="Peptidase_S1_PA"/>
</dbReference>
<dbReference type="SMART" id="SM00495">
    <property type="entry name" value="ChtBD3"/>
    <property type="match status" value="1"/>
</dbReference>
<dbReference type="AlphaFoldDB" id="A0A9X3HWX4"/>
<dbReference type="InterPro" id="IPR003610">
    <property type="entry name" value="CBM5/12"/>
</dbReference>
<dbReference type="SMART" id="SM00089">
    <property type="entry name" value="PKD"/>
    <property type="match status" value="1"/>
</dbReference>
<proteinExistence type="predicted"/>
<dbReference type="InterPro" id="IPR035986">
    <property type="entry name" value="PKD_dom_sf"/>
</dbReference>
<evidence type="ECO:0000259" key="2">
    <source>
        <dbReference type="PROSITE" id="PS50093"/>
    </source>
</evidence>